<accession>A0A0P9PGT5</accession>
<evidence type="ECO:0000313" key="1">
    <source>
        <dbReference type="EMBL" id="RMQ28584.1"/>
    </source>
</evidence>
<gene>
    <name evidence="1" type="ORF">ALQ08_200048</name>
</gene>
<reference evidence="1 2" key="1">
    <citation type="submission" date="2018-08" db="EMBL/GenBank/DDBJ databases">
        <title>Recombination of ecologically and evolutionarily significant loci maintains genetic cohesion in the Pseudomonas syringae species complex.</title>
        <authorList>
            <person name="Dillon M."/>
            <person name="Thakur S."/>
            <person name="Almeida R.N.D."/>
            <person name="Weir B.S."/>
            <person name="Guttman D.S."/>
        </authorList>
    </citation>
    <scope>NUCLEOTIDE SEQUENCE [LARGE SCALE GENOMIC DNA]</scope>
    <source>
        <strain evidence="1 2">ICMP 13052</strain>
    </source>
</reference>
<dbReference type="Proteomes" id="UP000269044">
    <property type="component" value="Unassembled WGS sequence"/>
</dbReference>
<comment type="caution">
    <text evidence="1">The sequence shown here is derived from an EMBL/GenBank/DDBJ whole genome shotgun (WGS) entry which is preliminary data.</text>
</comment>
<evidence type="ECO:0000313" key="2">
    <source>
        <dbReference type="Proteomes" id="UP000269044"/>
    </source>
</evidence>
<organism evidence="1 2">
    <name type="scientific">Pseudomonas syringae pv. delphinii</name>
    <dbReference type="NCBI Taxonomy" id="192088"/>
    <lineage>
        <taxon>Bacteria</taxon>
        <taxon>Pseudomonadati</taxon>
        <taxon>Pseudomonadota</taxon>
        <taxon>Gammaproteobacteria</taxon>
        <taxon>Pseudomonadales</taxon>
        <taxon>Pseudomonadaceae</taxon>
        <taxon>Pseudomonas</taxon>
    </lineage>
</organism>
<dbReference type="AlphaFoldDB" id="A0A0P9PGT5"/>
<name>A0A0P9PGT5_9PSED</name>
<dbReference type="RefSeq" id="WP_057436292.1">
    <property type="nucleotide sequence ID" value="NZ_LJQH01000224.1"/>
</dbReference>
<evidence type="ECO:0008006" key="3">
    <source>
        <dbReference type="Google" id="ProtNLM"/>
    </source>
</evidence>
<sequence length="311" mass="35211">MNGLKPQFWEQWEQLCCYFMEEIASKRGYSVRYRSYGSRGQNQHGVDLVPVSSPLPLVGQCKMVETSFSWNDVLAEVEKTDGYKGPIECYVVFTTANMHTTIQDQQNTGAVYRHTRPDGTAFPVHVKHWADYEANDLSSIPANVLRTIFPNAFDLAAMVRPPSTEDYITSLKALQSYVPSRITSADLTWLETHDFSVGWMPERAFDPFQYLYIDLQRVEDALRLGLTDLLHSAGYPEVQATLLAGQEFYSALKEFVESVKAHIVGNWAGDGTSILTVVDLNGWQRKARQFGSNAQYLAQVYRRAVLGQQDQ</sequence>
<dbReference type="EMBL" id="RBRA01000032">
    <property type="protein sequence ID" value="RMQ28584.1"/>
    <property type="molecule type" value="Genomic_DNA"/>
</dbReference>
<protein>
    <recommendedName>
        <fullName evidence="3">Restriction endonuclease type IV Mrr domain-containing protein</fullName>
    </recommendedName>
</protein>
<proteinExistence type="predicted"/>